<dbReference type="GO" id="GO:0008168">
    <property type="term" value="F:methyltransferase activity"/>
    <property type="evidence" value="ECO:0007669"/>
    <property type="project" value="UniProtKB-KW"/>
</dbReference>
<reference evidence="2 3" key="1">
    <citation type="submission" date="2018-11" db="EMBL/GenBank/DDBJ databases">
        <title>Pseudaminobacter arsenicus sp. nov., an arsenic-resistant bacterium isolated from arsenic-rich aquifers.</title>
        <authorList>
            <person name="Mu Y."/>
        </authorList>
    </citation>
    <scope>NUCLEOTIDE SEQUENCE [LARGE SCALE GENOMIC DNA]</scope>
    <source>
        <strain evidence="2 3">CB3</strain>
    </source>
</reference>
<dbReference type="InterPro" id="IPR029063">
    <property type="entry name" value="SAM-dependent_MTases_sf"/>
</dbReference>
<dbReference type="EMBL" id="RKST01000006">
    <property type="protein sequence ID" value="RUM98367.1"/>
    <property type="molecule type" value="Genomic_DNA"/>
</dbReference>
<dbReference type="OrthoDB" id="5298787at2"/>
<dbReference type="Pfam" id="PF13649">
    <property type="entry name" value="Methyltransf_25"/>
    <property type="match status" value="1"/>
</dbReference>
<dbReference type="GO" id="GO:0032259">
    <property type="term" value="P:methylation"/>
    <property type="evidence" value="ECO:0007669"/>
    <property type="project" value="UniProtKB-KW"/>
</dbReference>
<organism evidence="2 3">
    <name type="scientific">Borborobacter arsenicus</name>
    <dbReference type="NCBI Taxonomy" id="1851146"/>
    <lineage>
        <taxon>Bacteria</taxon>
        <taxon>Pseudomonadati</taxon>
        <taxon>Pseudomonadota</taxon>
        <taxon>Alphaproteobacteria</taxon>
        <taxon>Hyphomicrobiales</taxon>
        <taxon>Phyllobacteriaceae</taxon>
        <taxon>Borborobacter</taxon>
    </lineage>
</organism>
<keyword evidence="3" id="KW-1185">Reference proteome</keyword>
<sequence length="218" mass="24441">MAVELDHGGLMDRVYRHQRHVYDATRRYYLLGRDPMIAGLRPPANGSVLEIGCGTGRNLVKAARRYEQANFHGIDISQEMLATAGKSVAAAGLEKRIRLARADASRFDPVKVFGRETFDRIFISYAVSMIPGWQAVMREAVAHLAPGGELHIVDFGDQRELPGWFRAALYTWLGWYHVTPRNDLFEVSAGIAGSHGATVEERRLYRGFAWISVIRRAA</sequence>
<dbReference type="InterPro" id="IPR041698">
    <property type="entry name" value="Methyltransf_25"/>
</dbReference>
<protein>
    <submittedName>
        <fullName evidence="2">Class I SAM-dependent methyltransferase</fullName>
    </submittedName>
</protein>
<dbReference type="SUPFAM" id="SSF53335">
    <property type="entry name" value="S-adenosyl-L-methionine-dependent methyltransferases"/>
    <property type="match status" value="1"/>
</dbReference>
<dbReference type="AlphaFoldDB" id="A0A432V897"/>
<dbReference type="PANTHER" id="PTHR43591:SF24">
    <property type="entry name" value="2-METHOXY-6-POLYPRENYL-1,4-BENZOQUINOL METHYLASE, MITOCHONDRIAL"/>
    <property type="match status" value="1"/>
</dbReference>
<dbReference type="Gene3D" id="3.40.50.150">
    <property type="entry name" value="Vaccinia Virus protein VP39"/>
    <property type="match status" value="1"/>
</dbReference>
<proteinExistence type="predicted"/>
<comment type="caution">
    <text evidence="2">The sequence shown here is derived from an EMBL/GenBank/DDBJ whole genome shotgun (WGS) entry which is preliminary data.</text>
</comment>
<dbReference type="RefSeq" id="WP_128626220.1">
    <property type="nucleotide sequence ID" value="NZ_RKST01000006.1"/>
</dbReference>
<evidence type="ECO:0000259" key="1">
    <source>
        <dbReference type="Pfam" id="PF13649"/>
    </source>
</evidence>
<dbReference type="PANTHER" id="PTHR43591">
    <property type="entry name" value="METHYLTRANSFERASE"/>
    <property type="match status" value="1"/>
</dbReference>
<gene>
    <name evidence="2" type="ORF">EET67_06930</name>
</gene>
<name>A0A432V897_9HYPH</name>
<keyword evidence="2" id="KW-0489">Methyltransferase</keyword>
<dbReference type="Proteomes" id="UP000281647">
    <property type="component" value="Unassembled WGS sequence"/>
</dbReference>
<dbReference type="CDD" id="cd02440">
    <property type="entry name" value="AdoMet_MTases"/>
    <property type="match status" value="1"/>
</dbReference>
<evidence type="ECO:0000313" key="2">
    <source>
        <dbReference type="EMBL" id="RUM98367.1"/>
    </source>
</evidence>
<feature type="domain" description="Methyltransferase" evidence="1">
    <location>
        <begin position="48"/>
        <end position="148"/>
    </location>
</feature>
<evidence type="ECO:0000313" key="3">
    <source>
        <dbReference type="Proteomes" id="UP000281647"/>
    </source>
</evidence>
<keyword evidence="2" id="KW-0808">Transferase</keyword>
<accession>A0A432V897</accession>